<dbReference type="EMBL" id="MFQN01000018">
    <property type="protein sequence ID" value="OGH74348.1"/>
    <property type="molecule type" value="Genomic_DNA"/>
</dbReference>
<dbReference type="AlphaFoldDB" id="A0A1F6MS26"/>
<feature type="transmembrane region" description="Helical" evidence="1">
    <location>
        <begin position="7"/>
        <end position="28"/>
    </location>
</feature>
<reference evidence="2 3" key="1">
    <citation type="journal article" date="2016" name="Nat. Commun.">
        <title>Thousands of microbial genomes shed light on interconnected biogeochemical processes in an aquifer system.</title>
        <authorList>
            <person name="Anantharaman K."/>
            <person name="Brown C.T."/>
            <person name="Hug L.A."/>
            <person name="Sharon I."/>
            <person name="Castelle C.J."/>
            <person name="Probst A.J."/>
            <person name="Thomas B.C."/>
            <person name="Singh A."/>
            <person name="Wilkins M.J."/>
            <person name="Karaoz U."/>
            <person name="Brodie E.L."/>
            <person name="Williams K.H."/>
            <person name="Hubbard S.S."/>
            <person name="Banfield J.F."/>
        </authorList>
    </citation>
    <scope>NUCLEOTIDE SEQUENCE [LARGE SCALE GENOMIC DNA]</scope>
</reference>
<sequence>MQFTRRHAFGIVIGVAATIVAANGLNMFLNWETAAIVCGLLLGLEAGFWSGFPGLTYEVHARIFNRLLTKEFWSGLGEVFGVVIFYATAIVGIVLSAYTGVVASKWLYNQQWLLQLMNEDAGISTRGTEPSCLILAILLAYVAVMGLSNVLNHHSHKRLKCCLLHIPISLAIGLLVPVALPVLIVALVLVAGAGVIISAGMIVYCLLTVAARQEAATITVGVIVGGISGLCYGRWTQLAFGPTTLSIMVGAAAGLASAYAAYRLGRLLPTADKPATETAS</sequence>
<protein>
    <submittedName>
        <fullName evidence="2">Uncharacterized protein</fullName>
    </submittedName>
</protein>
<keyword evidence="1" id="KW-0812">Transmembrane</keyword>
<feature type="transmembrane region" description="Helical" evidence="1">
    <location>
        <begin position="186"/>
        <end position="209"/>
    </location>
</feature>
<feature type="transmembrane region" description="Helical" evidence="1">
    <location>
        <begin position="133"/>
        <end position="151"/>
    </location>
</feature>
<evidence type="ECO:0000313" key="3">
    <source>
        <dbReference type="Proteomes" id="UP000178347"/>
    </source>
</evidence>
<feature type="transmembrane region" description="Helical" evidence="1">
    <location>
        <begin position="216"/>
        <end position="235"/>
    </location>
</feature>
<feature type="transmembrane region" description="Helical" evidence="1">
    <location>
        <begin position="34"/>
        <end position="55"/>
    </location>
</feature>
<feature type="transmembrane region" description="Helical" evidence="1">
    <location>
        <begin position="163"/>
        <end position="180"/>
    </location>
</feature>
<evidence type="ECO:0000256" key="1">
    <source>
        <dbReference type="SAM" id="Phobius"/>
    </source>
</evidence>
<proteinExistence type="predicted"/>
<evidence type="ECO:0000313" key="2">
    <source>
        <dbReference type="EMBL" id="OGH74348.1"/>
    </source>
</evidence>
<organism evidence="2 3">
    <name type="scientific">Candidatus Magasanikbacteria bacterium RIFCSPLOWO2_12_FULL_43_12</name>
    <dbReference type="NCBI Taxonomy" id="1798692"/>
    <lineage>
        <taxon>Bacteria</taxon>
        <taxon>Candidatus Magasanikiibacteriota</taxon>
    </lineage>
</organism>
<dbReference type="Proteomes" id="UP000178347">
    <property type="component" value="Unassembled WGS sequence"/>
</dbReference>
<feature type="transmembrane region" description="Helical" evidence="1">
    <location>
        <begin position="76"/>
        <end position="98"/>
    </location>
</feature>
<gene>
    <name evidence="2" type="ORF">A3G00_04655</name>
</gene>
<accession>A0A1F6MS26</accession>
<keyword evidence="1" id="KW-0472">Membrane</keyword>
<name>A0A1F6MS26_9BACT</name>
<comment type="caution">
    <text evidence="2">The sequence shown here is derived from an EMBL/GenBank/DDBJ whole genome shotgun (WGS) entry which is preliminary data.</text>
</comment>
<feature type="transmembrane region" description="Helical" evidence="1">
    <location>
        <begin position="241"/>
        <end position="262"/>
    </location>
</feature>
<keyword evidence="1" id="KW-1133">Transmembrane helix</keyword>